<dbReference type="AlphaFoldDB" id="A0A0A9E0N0"/>
<name>A0A0A9E0N0_ARUDO</name>
<reference evidence="1" key="1">
    <citation type="submission" date="2014-09" db="EMBL/GenBank/DDBJ databases">
        <authorList>
            <person name="Magalhaes I.L.F."/>
            <person name="Oliveira U."/>
            <person name="Santos F.R."/>
            <person name="Vidigal T.H.D.A."/>
            <person name="Brescovit A.D."/>
            <person name="Santos A.J."/>
        </authorList>
    </citation>
    <scope>NUCLEOTIDE SEQUENCE</scope>
    <source>
        <tissue evidence="1">Shoot tissue taken approximately 20 cm above the soil surface</tissue>
    </source>
</reference>
<dbReference type="EMBL" id="GBRH01204319">
    <property type="protein sequence ID" value="JAD93576.1"/>
    <property type="molecule type" value="Transcribed_RNA"/>
</dbReference>
<evidence type="ECO:0000313" key="1">
    <source>
        <dbReference type="EMBL" id="JAD93576.1"/>
    </source>
</evidence>
<reference evidence="1" key="2">
    <citation type="journal article" date="2015" name="Data Brief">
        <title>Shoot transcriptome of the giant reed, Arundo donax.</title>
        <authorList>
            <person name="Barrero R.A."/>
            <person name="Guerrero F.D."/>
            <person name="Moolhuijzen P."/>
            <person name="Goolsby J.A."/>
            <person name="Tidwell J."/>
            <person name="Bellgard S.E."/>
            <person name="Bellgard M.I."/>
        </authorList>
    </citation>
    <scope>NUCLEOTIDE SEQUENCE</scope>
    <source>
        <tissue evidence="1">Shoot tissue taken approximately 20 cm above the soil surface</tissue>
    </source>
</reference>
<accession>A0A0A9E0N0</accession>
<organism evidence="1">
    <name type="scientific">Arundo donax</name>
    <name type="common">Giant reed</name>
    <name type="synonym">Donax arundinaceus</name>
    <dbReference type="NCBI Taxonomy" id="35708"/>
    <lineage>
        <taxon>Eukaryota</taxon>
        <taxon>Viridiplantae</taxon>
        <taxon>Streptophyta</taxon>
        <taxon>Embryophyta</taxon>
        <taxon>Tracheophyta</taxon>
        <taxon>Spermatophyta</taxon>
        <taxon>Magnoliopsida</taxon>
        <taxon>Liliopsida</taxon>
        <taxon>Poales</taxon>
        <taxon>Poaceae</taxon>
        <taxon>PACMAD clade</taxon>
        <taxon>Arundinoideae</taxon>
        <taxon>Arundineae</taxon>
        <taxon>Arundo</taxon>
    </lineage>
</organism>
<proteinExistence type="predicted"/>
<sequence length="35" mass="4182">MPDSSAPQALLWMIWEMSMLLIQQTWQFEKLGNQE</sequence>
<protein>
    <submittedName>
        <fullName evidence="1">Uncharacterized protein</fullName>
    </submittedName>
</protein>